<dbReference type="PANTHER" id="PTHR33121:SF23">
    <property type="entry name" value="CYCLIC DI-GMP PHOSPHODIESTERASE PDEB"/>
    <property type="match status" value="1"/>
</dbReference>
<evidence type="ECO:0000313" key="4">
    <source>
        <dbReference type="EMBL" id="GGG50644.1"/>
    </source>
</evidence>
<feature type="domain" description="EAL" evidence="3">
    <location>
        <begin position="437"/>
        <end position="687"/>
    </location>
</feature>
<dbReference type="SMART" id="SM00052">
    <property type="entry name" value="EAL"/>
    <property type="match status" value="1"/>
</dbReference>
<dbReference type="SMART" id="SM00267">
    <property type="entry name" value="GGDEF"/>
    <property type="match status" value="1"/>
</dbReference>
<evidence type="ECO:0000259" key="3">
    <source>
        <dbReference type="PROSITE" id="PS50883"/>
    </source>
</evidence>
<proteinExistence type="predicted"/>
<dbReference type="Pfam" id="PF00563">
    <property type="entry name" value="EAL"/>
    <property type="match status" value="1"/>
</dbReference>
<dbReference type="SUPFAM" id="SSF55073">
    <property type="entry name" value="Nucleotide cyclase"/>
    <property type="match status" value="1"/>
</dbReference>
<dbReference type="PANTHER" id="PTHR33121">
    <property type="entry name" value="CYCLIC DI-GMP PHOSPHODIESTERASE PDEF"/>
    <property type="match status" value="1"/>
</dbReference>
<feature type="coiled-coil region" evidence="1">
    <location>
        <begin position="130"/>
        <end position="157"/>
    </location>
</feature>
<dbReference type="InterPro" id="IPR001633">
    <property type="entry name" value="EAL_dom"/>
</dbReference>
<dbReference type="Gene3D" id="3.20.20.450">
    <property type="entry name" value="EAL domain"/>
    <property type="match status" value="1"/>
</dbReference>
<feature type="compositionally biased region" description="Polar residues" evidence="2">
    <location>
        <begin position="422"/>
        <end position="432"/>
    </location>
</feature>
<dbReference type="GO" id="GO:0071111">
    <property type="term" value="F:cyclic-guanylate-specific phosphodiesterase activity"/>
    <property type="evidence" value="ECO:0007669"/>
    <property type="project" value="InterPro"/>
</dbReference>
<dbReference type="Gene3D" id="3.30.450.20">
    <property type="entry name" value="PAS domain"/>
    <property type="match status" value="1"/>
</dbReference>
<protein>
    <submittedName>
        <fullName evidence="4">Protein FimX</fullName>
    </submittedName>
</protein>
<dbReference type="InterPro" id="IPR050706">
    <property type="entry name" value="Cyclic-di-GMP_PDE-like"/>
</dbReference>
<feature type="region of interest" description="Disordered" evidence="2">
    <location>
        <begin position="422"/>
        <end position="441"/>
    </location>
</feature>
<evidence type="ECO:0000256" key="1">
    <source>
        <dbReference type="SAM" id="Coils"/>
    </source>
</evidence>
<name>A0A917GM64_9GAMM</name>
<reference evidence="4" key="2">
    <citation type="submission" date="2020-09" db="EMBL/GenBank/DDBJ databases">
        <authorList>
            <person name="Sun Q."/>
            <person name="Zhou Y."/>
        </authorList>
    </citation>
    <scope>NUCLEOTIDE SEQUENCE</scope>
    <source>
        <strain evidence="4">CGMCC 1.15425</strain>
    </source>
</reference>
<dbReference type="Gene3D" id="3.30.70.270">
    <property type="match status" value="1"/>
</dbReference>
<dbReference type="CDD" id="cd01948">
    <property type="entry name" value="EAL"/>
    <property type="match status" value="1"/>
</dbReference>
<dbReference type="EMBL" id="BMIY01000002">
    <property type="protein sequence ID" value="GGG50644.1"/>
    <property type="molecule type" value="Genomic_DNA"/>
</dbReference>
<dbReference type="SUPFAM" id="SSF55785">
    <property type="entry name" value="PYP-like sensor domain (PAS domain)"/>
    <property type="match status" value="1"/>
</dbReference>
<evidence type="ECO:0000313" key="5">
    <source>
        <dbReference type="Proteomes" id="UP000627715"/>
    </source>
</evidence>
<keyword evidence="5" id="KW-1185">Reference proteome</keyword>
<comment type="caution">
    <text evidence="4">The sequence shown here is derived from an EMBL/GenBank/DDBJ whole genome shotgun (WGS) entry which is preliminary data.</text>
</comment>
<dbReference type="InterPro" id="IPR000160">
    <property type="entry name" value="GGDEF_dom"/>
</dbReference>
<dbReference type="InterPro" id="IPR043128">
    <property type="entry name" value="Rev_trsase/Diguanyl_cyclase"/>
</dbReference>
<keyword evidence="1" id="KW-0175">Coiled coil</keyword>
<dbReference type="NCBIfam" id="TIGR00229">
    <property type="entry name" value="sensory_box"/>
    <property type="match status" value="1"/>
</dbReference>
<accession>A0A917GM64</accession>
<dbReference type="AlphaFoldDB" id="A0A917GM64"/>
<dbReference type="Pfam" id="PF00990">
    <property type="entry name" value="GGDEF"/>
    <property type="match status" value="1"/>
</dbReference>
<dbReference type="InterPro" id="IPR029787">
    <property type="entry name" value="Nucleotide_cyclase"/>
</dbReference>
<dbReference type="Proteomes" id="UP000627715">
    <property type="component" value="Unassembled WGS sequence"/>
</dbReference>
<dbReference type="PROSITE" id="PS50883">
    <property type="entry name" value="EAL"/>
    <property type="match status" value="1"/>
</dbReference>
<dbReference type="InterPro" id="IPR000014">
    <property type="entry name" value="PAS"/>
</dbReference>
<organism evidence="4 5">
    <name type="scientific">Pseudohongiella nitratireducens</name>
    <dbReference type="NCBI Taxonomy" id="1768907"/>
    <lineage>
        <taxon>Bacteria</taxon>
        <taxon>Pseudomonadati</taxon>
        <taxon>Pseudomonadota</taxon>
        <taxon>Gammaproteobacteria</taxon>
        <taxon>Pseudomonadales</taxon>
        <taxon>Pseudohongiellaceae</taxon>
        <taxon>Pseudohongiella</taxon>
    </lineage>
</organism>
<sequence length="700" mass="78105">MDALRNNYTILVSHGCMEQAEPLVTLLGRSGMSCQLAECPADGIADQLPGVDSFDLALLFTEATGLSSEAILKQIVASGNEIPCFIISPSPVRHLPLMNQGAAAVISANQLTSQGGQIQLVYQLRRELSQLNFRRENRRLSNSVREMEQRLSSLMSQSPLAVATIKNGWHKETNEAWQQFFGFDDQDAVQSVPFLDLVAEQDVEKVREFLNKTPLQAGGYCEFEASRADGTTFNALLQQHAIYNNGKAYIQLTARERSGNPAHDKEIQDARQRDLLSGLFNETHITRCVDQAISEAIYHHQFSCLILLSIPGMTEASTVLGKNDTWLLTRDIASQLKAQCPDDAQIGRLDSGDFVIVLPGSSMMPDQELLTRLEELQSTIQTLLPVGLTLTFHCGSALVTDEAPDAETLFIRARQHQSARQMQLQLPSQGGLQDSEKTDVSSQLREAVEQESLQIVYQSIVSLQTDWSPWFEVRIRLPIGSQVLLPHSFIDQANQHGYGEKIDRYVLSKAINVLAEHKESKLRLIVNLTANSLTSQTLLVWLTRELEKYRQGPEKLILQISEPDSLNALERVRQFTENAIGLGFEISISQFGCSLDPLRLVDQLNVTYAKLDKVMLHHIDMDAPQRERLQDVVNHLHSKNIRVIAPLIEDIELLPLLWQLDINYVQGYALQTPSEQLETGLFVPASISSSGDNSPPVNLQ</sequence>
<dbReference type="SUPFAM" id="SSF141868">
    <property type="entry name" value="EAL domain-like"/>
    <property type="match status" value="1"/>
</dbReference>
<gene>
    <name evidence="4" type="primary">fimX</name>
    <name evidence="4" type="ORF">GCM10011403_04740</name>
</gene>
<dbReference type="InterPro" id="IPR035919">
    <property type="entry name" value="EAL_sf"/>
</dbReference>
<dbReference type="InterPro" id="IPR035965">
    <property type="entry name" value="PAS-like_dom_sf"/>
</dbReference>
<reference evidence="4" key="1">
    <citation type="journal article" date="2014" name="Int. J. Syst. Evol. Microbiol.">
        <title>Complete genome sequence of Corynebacterium casei LMG S-19264T (=DSM 44701T), isolated from a smear-ripened cheese.</title>
        <authorList>
            <consortium name="US DOE Joint Genome Institute (JGI-PGF)"/>
            <person name="Walter F."/>
            <person name="Albersmeier A."/>
            <person name="Kalinowski J."/>
            <person name="Ruckert C."/>
        </authorList>
    </citation>
    <scope>NUCLEOTIDE SEQUENCE</scope>
    <source>
        <strain evidence="4">CGMCC 1.15425</strain>
    </source>
</reference>
<evidence type="ECO:0000256" key="2">
    <source>
        <dbReference type="SAM" id="MobiDB-lite"/>
    </source>
</evidence>
<dbReference type="RefSeq" id="WP_068811623.1">
    <property type="nucleotide sequence ID" value="NZ_BMIY01000002.1"/>
</dbReference>
<dbReference type="OrthoDB" id="7052318at2"/>